<dbReference type="EMBL" id="LXQA010112473">
    <property type="protein sequence ID" value="MCI18933.1"/>
    <property type="molecule type" value="Genomic_DNA"/>
</dbReference>
<protein>
    <submittedName>
        <fullName evidence="2">Uncharacterized protein</fullName>
    </submittedName>
</protein>
<organism evidence="2 3">
    <name type="scientific">Trifolium medium</name>
    <dbReference type="NCBI Taxonomy" id="97028"/>
    <lineage>
        <taxon>Eukaryota</taxon>
        <taxon>Viridiplantae</taxon>
        <taxon>Streptophyta</taxon>
        <taxon>Embryophyta</taxon>
        <taxon>Tracheophyta</taxon>
        <taxon>Spermatophyta</taxon>
        <taxon>Magnoliopsida</taxon>
        <taxon>eudicotyledons</taxon>
        <taxon>Gunneridae</taxon>
        <taxon>Pentapetalae</taxon>
        <taxon>rosids</taxon>
        <taxon>fabids</taxon>
        <taxon>Fabales</taxon>
        <taxon>Fabaceae</taxon>
        <taxon>Papilionoideae</taxon>
        <taxon>50 kb inversion clade</taxon>
        <taxon>NPAAA clade</taxon>
        <taxon>Hologalegina</taxon>
        <taxon>IRL clade</taxon>
        <taxon>Trifolieae</taxon>
        <taxon>Trifolium</taxon>
    </lineage>
</organism>
<feature type="compositionally biased region" description="Polar residues" evidence="1">
    <location>
        <begin position="55"/>
        <end position="69"/>
    </location>
</feature>
<sequence>KAKTDEPPMAIIAAHLRPCACTVSSGADFSGGGLMSEWTRVATKRKKEEDGVSAPSLQQRLPQSHPSFI</sequence>
<evidence type="ECO:0000313" key="2">
    <source>
        <dbReference type="EMBL" id="MCI18933.1"/>
    </source>
</evidence>
<evidence type="ECO:0000313" key="3">
    <source>
        <dbReference type="Proteomes" id="UP000265520"/>
    </source>
</evidence>
<keyword evidence="3" id="KW-1185">Reference proteome</keyword>
<reference evidence="2 3" key="1">
    <citation type="journal article" date="2018" name="Front. Plant Sci.">
        <title>Red Clover (Trifolium pratense) and Zigzag Clover (T. medium) - A Picture of Genomic Similarities and Differences.</title>
        <authorList>
            <person name="Dluhosova J."/>
            <person name="Istvanek J."/>
            <person name="Nedelnik J."/>
            <person name="Repkova J."/>
        </authorList>
    </citation>
    <scope>NUCLEOTIDE SEQUENCE [LARGE SCALE GENOMIC DNA]</scope>
    <source>
        <strain evidence="3">cv. 10/8</strain>
        <tissue evidence="2">Leaf</tissue>
    </source>
</reference>
<comment type="caution">
    <text evidence="2">The sequence shown here is derived from an EMBL/GenBank/DDBJ whole genome shotgun (WGS) entry which is preliminary data.</text>
</comment>
<accession>A0A392Q3F3</accession>
<feature type="region of interest" description="Disordered" evidence="1">
    <location>
        <begin position="43"/>
        <end position="69"/>
    </location>
</feature>
<proteinExistence type="predicted"/>
<dbReference type="Proteomes" id="UP000265520">
    <property type="component" value="Unassembled WGS sequence"/>
</dbReference>
<feature type="non-terminal residue" evidence="2">
    <location>
        <position position="1"/>
    </location>
</feature>
<dbReference type="AlphaFoldDB" id="A0A392Q3F3"/>
<evidence type="ECO:0000256" key="1">
    <source>
        <dbReference type="SAM" id="MobiDB-lite"/>
    </source>
</evidence>
<name>A0A392Q3F3_9FABA</name>